<accession>A0A2I1HWR2</accession>
<name>A0A2I1HWR2_9GLOM</name>
<gene>
    <name evidence="1" type="ORF">RhiirA4_491726</name>
</gene>
<feature type="non-terminal residue" evidence="1">
    <location>
        <position position="1"/>
    </location>
</feature>
<dbReference type="EMBL" id="LLXI01009692">
    <property type="protein sequence ID" value="PKY63297.1"/>
    <property type="molecule type" value="Genomic_DNA"/>
</dbReference>
<sequence>ISQLKARISELVSKKFSIDNVNVAQANPDPVDVTLTNRTAISNNGILRNNTQLQGYSAGK</sequence>
<comment type="caution">
    <text evidence="1">The sequence shown here is derived from an EMBL/GenBank/DDBJ whole genome shotgun (WGS) entry which is preliminary data.</text>
</comment>
<protein>
    <submittedName>
        <fullName evidence="1">Uncharacterized protein</fullName>
    </submittedName>
</protein>
<proteinExistence type="predicted"/>
<evidence type="ECO:0000313" key="2">
    <source>
        <dbReference type="Proteomes" id="UP000234323"/>
    </source>
</evidence>
<keyword evidence="2" id="KW-1185">Reference proteome</keyword>
<dbReference type="AlphaFoldDB" id="A0A2I1HWR2"/>
<evidence type="ECO:0000313" key="1">
    <source>
        <dbReference type="EMBL" id="PKY63297.1"/>
    </source>
</evidence>
<reference evidence="1 2" key="1">
    <citation type="submission" date="2015-10" db="EMBL/GenBank/DDBJ databases">
        <title>Genome analyses suggest a sexual origin of heterokaryosis in a supposedly ancient asexual fungus.</title>
        <authorList>
            <person name="Ropars J."/>
            <person name="Sedzielewska K."/>
            <person name="Noel J."/>
            <person name="Charron P."/>
            <person name="Farinelli L."/>
            <person name="Marton T."/>
            <person name="Kruger M."/>
            <person name="Pelin A."/>
            <person name="Brachmann A."/>
            <person name="Corradi N."/>
        </authorList>
    </citation>
    <scope>NUCLEOTIDE SEQUENCE [LARGE SCALE GENOMIC DNA]</scope>
    <source>
        <strain evidence="1 2">A4</strain>
    </source>
</reference>
<organism evidence="1 2">
    <name type="scientific">Rhizophagus irregularis</name>
    <dbReference type="NCBI Taxonomy" id="588596"/>
    <lineage>
        <taxon>Eukaryota</taxon>
        <taxon>Fungi</taxon>
        <taxon>Fungi incertae sedis</taxon>
        <taxon>Mucoromycota</taxon>
        <taxon>Glomeromycotina</taxon>
        <taxon>Glomeromycetes</taxon>
        <taxon>Glomerales</taxon>
        <taxon>Glomeraceae</taxon>
        <taxon>Rhizophagus</taxon>
    </lineage>
</organism>
<dbReference type="Proteomes" id="UP000234323">
    <property type="component" value="Unassembled WGS sequence"/>
</dbReference>